<feature type="region of interest" description="Disordered" evidence="2">
    <location>
        <begin position="485"/>
        <end position="506"/>
    </location>
</feature>
<feature type="compositionally biased region" description="Polar residues" evidence="2">
    <location>
        <begin position="1"/>
        <end position="11"/>
    </location>
</feature>
<comment type="caution">
    <text evidence="3">The sequence shown here is derived from an EMBL/GenBank/DDBJ whole genome shotgun (WGS) entry which is preliminary data.</text>
</comment>
<dbReference type="GO" id="GO:0000127">
    <property type="term" value="C:transcription factor TFIIIC complex"/>
    <property type="evidence" value="ECO:0007669"/>
    <property type="project" value="TreeGrafter"/>
</dbReference>
<dbReference type="Gene3D" id="1.25.40.10">
    <property type="entry name" value="Tetratricopeptide repeat domain"/>
    <property type="match status" value="3"/>
</dbReference>
<organism evidence="3 4">
    <name type="scientific">Trichomonascus ciferrii</name>
    <dbReference type="NCBI Taxonomy" id="44093"/>
    <lineage>
        <taxon>Eukaryota</taxon>
        <taxon>Fungi</taxon>
        <taxon>Dikarya</taxon>
        <taxon>Ascomycota</taxon>
        <taxon>Saccharomycotina</taxon>
        <taxon>Dipodascomycetes</taxon>
        <taxon>Dipodascales</taxon>
        <taxon>Trichomonascaceae</taxon>
        <taxon>Trichomonascus</taxon>
        <taxon>Trichomonascus ciferrii complex</taxon>
    </lineage>
</organism>
<dbReference type="AlphaFoldDB" id="A0A642V5I2"/>
<dbReference type="PROSITE" id="PS50005">
    <property type="entry name" value="TPR"/>
    <property type="match status" value="1"/>
</dbReference>
<dbReference type="PANTHER" id="PTHR23082:SF0">
    <property type="entry name" value="GENERAL TRANSCRIPTION FACTOR 3C POLYPEPTIDE 3"/>
    <property type="match status" value="1"/>
</dbReference>
<dbReference type="GO" id="GO:0006383">
    <property type="term" value="P:transcription by RNA polymerase III"/>
    <property type="evidence" value="ECO:0007669"/>
    <property type="project" value="InterPro"/>
</dbReference>
<keyword evidence="4" id="KW-1185">Reference proteome</keyword>
<name>A0A642V5I2_9ASCO</name>
<dbReference type="InterPro" id="IPR019734">
    <property type="entry name" value="TPR_rpt"/>
</dbReference>
<dbReference type="VEuPathDB" id="FungiDB:TRICI_004573"/>
<dbReference type="InterPro" id="IPR011990">
    <property type="entry name" value="TPR-like_helical_dom_sf"/>
</dbReference>
<dbReference type="OrthoDB" id="9991317at2759"/>
<protein>
    <submittedName>
        <fullName evidence="3">Uncharacterized protein</fullName>
    </submittedName>
</protein>
<evidence type="ECO:0000313" key="4">
    <source>
        <dbReference type="Proteomes" id="UP000761534"/>
    </source>
</evidence>
<dbReference type="SMART" id="SM00028">
    <property type="entry name" value="TPR"/>
    <property type="match status" value="6"/>
</dbReference>
<dbReference type="InterPro" id="IPR039340">
    <property type="entry name" value="Tfc4/TFIIIC-102/Sfc4"/>
</dbReference>
<feature type="region of interest" description="Disordered" evidence="2">
    <location>
        <begin position="1"/>
        <end position="92"/>
    </location>
</feature>
<dbReference type="EMBL" id="SWFS01000345">
    <property type="protein sequence ID" value="KAA8909261.1"/>
    <property type="molecule type" value="Genomic_DNA"/>
</dbReference>
<evidence type="ECO:0000256" key="1">
    <source>
        <dbReference type="PROSITE-ProRule" id="PRU00339"/>
    </source>
</evidence>
<gene>
    <name evidence="3" type="ORF">TRICI_004573</name>
</gene>
<evidence type="ECO:0000256" key="2">
    <source>
        <dbReference type="SAM" id="MobiDB-lite"/>
    </source>
</evidence>
<feature type="repeat" description="TPR" evidence="1">
    <location>
        <begin position="420"/>
        <end position="453"/>
    </location>
</feature>
<dbReference type="SUPFAM" id="SSF48452">
    <property type="entry name" value="TPR-like"/>
    <property type="match status" value="2"/>
</dbReference>
<accession>A0A642V5I2</accession>
<evidence type="ECO:0000313" key="3">
    <source>
        <dbReference type="EMBL" id="KAA8909261.1"/>
    </source>
</evidence>
<reference evidence="3" key="1">
    <citation type="journal article" date="2019" name="G3 (Bethesda)">
        <title>Genome Assemblies of Two Rare Opportunistic Yeast Pathogens: Diutina rugosa (syn. Candida rugosa) and Trichomonascus ciferrii (syn. Candida ciferrii).</title>
        <authorList>
            <person name="Mixao V."/>
            <person name="Saus E."/>
            <person name="Hansen A.P."/>
            <person name="Lass-Florl C."/>
            <person name="Gabaldon T."/>
        </authorList>
    </citation>
    <scope>NUCLEOTIDE SEQUENCE</scope>
    <source>
        <strain evidence="3">CBS 4856</strain>
    </source>
</reference>
<feature type="compositionally biased region" description="Acidic residues" evidence="2">
    <location>
        <begin position="17"/>
        <end position="29"/>
    </location>
</feature>
<dbReference type="Pfam" id="PF14559">
    <property type="entry name" value="TPR_19"/>
    <property type="match status" value="1"/>
</dbReference>
<keyword evidence="1" id="KW-0802">TPR repeat</keyword>
<dbReference type="PANTHER" id="PTHR23082">
    <property type="entry name" value="TRANSCRIPTION INITIATION FACTOR IIIC TFIIIC , POLYPEPTIDE 3-RELATED"/>
    <property type="match status" value="1"/>
</dbReference>
<sequence>MEEENGITTEPGNMFAEEYDSDGDPDWEDGVTTGRRHIPAAPGSQPGDLRDIFSDAEDDMDDEFEAELEEEDRDGQKKVKKSRSGGSGHPLSHEVKMLLSECTRAFTDMDYSTAIKLAETAVQEDKNAKEAYVLLAAIHEELGNMEKVRLAKAAAMYLDKRNAEGWKEIAQMSVESNHLYDALEFYTQAINADGKDLEAMNGKIEVLEQIGDIRKAIDVLKRMRKVDPTNAETLVRMAHNLAELHKTSEAVALYEDLLDRNQDPYIDRRNLQEFGFSELNVLIELYFVQRAWIKSIKTIKRVSRWILERGDETFWDEVKDDSEFDTRRFRNKRLEKCDSYHSPEKFALPIDIRVKLLLCRVRVGDYEEATVHLSYLKELDAAEYGDLYLEVGKTLQQYGHFADALQLFVMLDHASDYSDLDLMSRIGQCEFSIGRVDDAERTYRVVLENDPENIETMVALAEILGHTGRTVEAKDILEDVTRLREELQQEEGDEPQPRVYEENEETSLVSKEGRPRNKTVAANRKNRRLTQSERLAREHKAIAFVEDTYAQLQRYDAGMEAGNPAAVSEWLRLAQKLIDMFTSIKKFFPTDKNRVFTGIETKGRKRGAMNLDDRVKQIQSRIDEAQLEDGGTKDASTPVQKDSFRGLKFDIWFDLFMRYALCLTLHGDPEGAFSTLRRAKAANVFHQDPQRDEIMTKVFMSCSFQAGDHKVSNELVRQYSVTHQFYDDGYRLYGALLASGNQATDFFNSNNNQKFVLRQVKAVDSIIKNKAITGQARVTDQTVQIEKENPLLLSLYAHIMLSGRSYAPAINYFSGALLLAPKDPVLLLSTGVAHVHRAIQRQTTNRHLQIVQGLSYLMQYYEIRSEQGPGQAMEAEFNIGRTFQTLGLPSLAICYYHRVLDTPQEKIDPVYDLRYEAAYNLHIIYTVSGNGKLARQIIDQYITI</sequence>
<dbReference type="Proteomes" id="UP000761534">
    <property type="component" value="Unassembled WGS sequence"/>
</dbReference>
<proteinExistence type="predicted"/>
<feature type="compositionally biased region" description="Acidic residues" evidence="2">
    <location>
        <begin position="54"/>
        <end position="73"/>
    </location>
</feature>